<dbReference type="InterPro" id="IPR013078">
    <property type="entry name" value="His_Pase_superF_clade-1"/>
</dbReference>
<proteinExistence type="predicted"/>
<dbReference type="PROSITE" id="PS00175">
    <property type="entry name" value="PG_MUTASE"/>
    <property type="match status" value="1"/>
</dbReference>
<dbReference type="SUPFAM" id="SSF53254">
    <property type="entry name" value="Phosphoglycerate mutase-like"/>
    <property type="match status" value="1"/>
</dbReference>
<feature type="binding site" evidence="4">
    <location>
        <position position="58"/>
    </location>
    <ligand>
        <name>substrate</name>
    </ligand>
</feature>
<dbReference type="InterPro" id="IPR029033">
    <property type="entry name" value="His_PPase_superfam"/>
</dbReference>
<dbReference type="AlphaFoldDB" id="A0A128EW64"/>
<keyword evidence="2" id="KW-0413">Isomerase</keyword>
<name>A0A128EW64_9GAMM</name>
<dbReference type="GO" id="GO:0043755">
    <property type="term" value="F:alpha-ribazole phosphatase activity"/>
    <property type="evidence" value="ECO:0007669"/>
    <property type="project" value="UniProtKB-EC"/>
</dbReference>
<dbReference type="STRING" id="1796497.GCE9029_00817"/>
<keyword evidence="1" id="KW-0324">Glycolysis</keyword>
<reference evidence="6" key="1">
    <citation type="submission" date="2016-02" db="EMBL/GenBank/DDBJ databases">
        <authorList>
            <person name="Rodrigo-Torres Lidia"/>
            <person name="Arahal R.David."/>
        </authorList>
    </citation>
    <scope>NUCLEOTIDE SEQUENCE [LARGE SCALE GENOMIC DNA]</scope>
    <source>
        <strain evidence="6">CECT 9029</strain>
    </source>
</reference>
<evidence type="ECO:0000256" key="3">
    <source>
        <dbReference type="PIRSR" id="PIRSR613078-1"/>
    </source>
</evidence>
<dbReference type="PANTHER" id="PTHR48100">
    <property type="entry name" value="BROAD-SPECIFICITY PHOSPHATASE YOR283W-RELATED"/>
    <property type="match status" value="1"/>
</dbReference>
<dbReference type="InterPro" id="IPR001345">
    <property type="entry name" value="PG/BPGM_mutase_AS"/>
</dbReference>
<dbReference type="CDD" id="cd07067">
    <property type="entry name" value="HP_PGM_like"/>
    <property type="match status" value="1"/>
</dbReference>
<dbReference type="RefSeq" id="WP_062661139.1">
    <property type="nucleotide sequence ID" value="NZ_FIZX01000001.1"/>
</dbReference>
<dbReference type="Pfam" id="PF00300">
    <property type="entry name" value="His_Phos_1"/>
    <property type="match status" value="1"/>
</dbReference>
<dbReference type="SMART" id="SM00855">
    <property type="entry name" value="PGAM"/>
    <property type="match status" value="1"/>
</dbReference>
<dbReference type="EC" id="3.1.3.73" evidence="5"/>
<gene>
    <name evidence="5" type="primary">cobC</name>
    <name evidence="5" type="ORF">GCE9029_00817</name>
</gene>
<dbReference type="PANTHER" id="PTHR48100:SF1">
    <property type="entry name" value="HISTIDINE PHOSPHATASE FAMILY PROTEIN-RELATED"/>
    <property type="match status" value="1"/>
</dbReference>
<evidence type="ECO:0000313" key="5">
    <source>
        <dbReference type="EMBL" id="CZF78405.1"/>
    </source>
</evidence>
<dbReference type="GO" id="GO:0005737">
    <property type="term" value="C:cytoplasm"/>
    <property type="evidence" value="ECO:0007669"/>
    <property type="project" value="TreeGrafter"/>
</dbReference>
<keyword evidence="6" id="KW-1185">Reference proteome</keyword>
<feature type="active site" description="Tele-phosphohistidine intermediate" evidence="3">
    <location>
        <position position="9"/>
    </location>
</feature>
<evidence type="ECO:0000256" key="1">
    <source>
        <dbReference type="ARBA" id="ARBA00023152"/>
    </source>
</evidence>
<accession>A0A128EW64</accession>
<dbReference type="PIRSF" id="PIRSF000709">
    <property type="entry name" value="6PFK_2-Ptase"/>
    <property type="match status" value="1"/>
</dbReference>
<evidence type="ECO:0000256" key="4">
    <source>
        <dbReference type="PIRSR" id="PIRSR613078-2"/>
    </source>
</evidence>
<organism evidence="5 6">
    <name type="scientific">Grimontia celer</name>
    <dbReference type="NCBI Taxonomy" id="1796497"/>
    <lineage>
        <taxon>Bacteria</taxon>
        <taxon>Pseudomonadati</taxon>
        <taxon>Pseudomonadota</taxon>
        <taxon>Gammaproteobacteria</taxon>
        <taxon>Vibrionales</taxon>
        <taxon>Vibrionaceae</taxon>
        <taxon>Grimontia</taxon>
    </lineage>
</organism>
<dbReference type="EMBL" id="FIZX01000001">
    <property type="protein sequence ID" value="CZF78405.1"/>
    <property type="molecule type" value="Genomic_DNA"/>
</dbReference>
<dbReference type="Proteomes" id="UP000071641">
    <property type="component" value="Unassembled WGS sequence"/>
</dbReference>
<keyword evidence="5" id="KW-0378">Hydrolase</keyword>
<protein>
    <submittedName>
        <fullName evidence="5">Alpha-ribazole phosphatase</fullName>
        <ecNumber evidence="5">3.1.3.73</ecNumber>
    </submittedName>
</protein>
<feature type="active site" description="Proton donor/acceptor" evidence="3">
    <location>
        <position position="82"/>
    </location>
</feature>
<dbReference type="InterPro" id="IPR050275">
    <property type="entry name" value="PGM_Phosphatase"/>
</dbReference>
<dbReference type="Gene3D" id="3.40.50.1240">
    <property type="entry name" value="Phosphoglycerate mutase-like"/>
    <property type="match status" value="1"/>
</dbReference>
<feature type="binding site" evidence="4">
    <location>
        <begin position="8"/>
        <end position="15"/>
    </location>
    <ligand>
        <name>substrate</name>
    </ligand>
</feature>
<evidence type="ECO:0000256" key="2">
    <source>
        <dbReference type="ARBA" id="ARBA00023235"/>
    </source>
</evidence>
<sequence>MTEIHIFRHGETEWNIEGRMQGFKDSPLTELGKAQAAAARKKIEHLNFDAVFCSTSSRASDTARILVNDVDIPIYETHELREINMGSWEGMKHSDVKEQFATDYYDFWNRPGCFRMSGAESFHDLKARSIACIKRISQEHKGKKILVVSHAALIKTLLTSLQSKPLNELWEGPFATNLSHSIVIGGVSSELVVKQFCDEICKETFND</sequence>
<evidence type="ECO:0000313" key="6">
    <source>
        <dbReference type="Proteomes" id="UP000071641"/>
    </source>
</evidence>